<organism evidence="1 2">
    <name type="scientific">Solanum verrucosum</name>
    <dbReference type="NCBI Taxonomy" id="315347"/>
    <lineage>
        <taxon>Eukaryota</taxon>
        <taxon>Viridiplantae</taxon>
        <taxon>Streptophyta</taxon>
        <taxon>Embryophyta</taxon>
        <taxon>Tracheophyta</taxon>
        <taxon>Spermatophyta</taxon>
        <taxon>Magnoliopsida</taxon>
        <taxon>eudicotyledons</taxon>
        <taxon>Gunneridae</taxon>
        <taxon>Pentapetalae</taxon>
        <taxon>asterids</taxon>
        <taxon>lamiids</taxon>
        <taxon>Solanales</taxon>
        <taxon>Solanaceae</taxon>
        <taxon>Solanoideae</taxon>
        <taxon>Solaneae</taxon>
        <taxon>Solanum</taxon>
    </lineage>
</organism>
<dbReference type="Proteomes" id="UP001234989">
    <property type="component" value="Chromosome 3"/>
</dbReference>
<evidence type="ECO:0000313" key="1">
    <source>
        <dbReference type="EMBL" id="WMV19393.1"/>
    </source>
</evidence>
<gene>
    <name evidence="1" type="ORF">MTR67_012778</name>
</gene>
<evidence type="ECO:0000313" key="2">
    <source>
        <dbReference type="Proteomes" id="UP001234989"/>
    </source>
</evidence>
<dbReference type="AlphaFoldDB" id="A0AAF0QAC0"/>
<proteinExistence type="predicted"/>
<feature type="non-terminal residue" evidence="1">
    <location>
        <position position="1"/>
    </location>
</feature>
<reference evidence="1" key="1">
    <citation type="submission" date="2023-08" db="EMBL/GenBank/DDBJ databases">
        <title>A de novo genome assembly of Solanum verrucosum Schlechtendal, a Mexican diploid species geographically isolated from the other diploid A-genome species in potato relatives.</title>
        <authorList>
            <person name="Hosaka K."/>
        </authorList>
    </citation>
    <scope>NUCLEOTIDE SEQUENCE</scope>
    <source>
        <tissue evidence="1">Young leaves</tissue>
    </source>
</reference>
<protein>
    <submittedName>
        <fullName evidence="1">Uncharacterized protein</fullName>
    </submittedName>
</protein>
<keyword evidence="2" id="KW-1185">Reference proteome</keyword>
<dbReference type="EMBL" id="CP133614">
    <property type="protein sequence ID" value="WMV19393.1"/>
    <property type="molecule type" value="Genomic_DNA"/>
</dbReference>
<accession>A0AAF0QAC0</accession>
<name>A0AAF0QAC0_SOLVR</name>
<sequence length="39" mass="4444">SNSPTSKGRNLVIRTPNHANSAVLERLFVEISNKDWKYT</sequence>